<name>A0A9I9CGJ2_CUCME</name>
<accession>A0A9I9CGJ2</accession>
<dbReference type="EnsemblPlants" id="MELO3C003283.2.1">
    <property type="protein sequence ID" value="MELO3C003283.2.1"/>
    <property type="gene ID" value="MELO3C003283.2"/>
</dbReference>
<sequence>MDEDHDDNTTHDNLDKDDDHHINEDPTTETQEEHVIIDEG</sequence>
<reference evidence="2" key="1">
    <citation type="submission" date="2023-03" db="UniProtKB">
        <authorList>
            <consortium name="EnsemblPlants"/>
        </authorList>
    </citation>
    <scope>IDENTIFICATION</scope>
</reference>
<organism evidence="2">
    <name type="scientific">Cucumis melo</name>
    <name type="common">Muskmelon</name>
    <dbReference type="NCBI Taxonomy" id="3656"/>
    <lineage>
        <taxon>Eukaryota</taxon>
        <taxon>Viridiplantae</taxon>
        <taxon>Streptophyta</taxon>
        <taxon>Embryophyta</taxon>
        <taxon>Tracheophyta</taxon>
        <taxon>Spermatophyta</taxon>
        <taxon>Magnoliopsida</taxon>
        <taxon>eudicotyledons</taxon>
        <taxon>Gunneridae</taxon>
        <taxon>Pentapetalae</taxon>
        <taxon>rosids</taxon>
        <taxon>fabids</taxon>
        <taxon>Cucurbitales</taxon>
        <taxon>Cucurbitaceae</taxon>
        <taxon>Benincaseae</taxon>
        <taxon>Cucumis</taxon>
    </lineage>
</organism>
<feature type="compositionally biased region" description="Basic and acidic residues" evidence="1">
    <location>
        <begin position="31"/>
        <end position="40"/>
    </location>
</feature>
<evidence type="ECO:0000256" key="1">
    <source>
        <dbReference type="SAM" id="MobiDB-lite"/>
    </source>
</evidence>
<feature type="region of interest" description="Disordered" evidence="1">
    <location>
        <begin position="1"/>
        <end position="40"/>
    </location>
</feature>
<dbReference type="Gramene" id="MELO3C003283.2.1">
    <property type="protein sequence ID" value="MELO3C003283.2.1"/>
    <property type="gene ID" value="MELO3C003283.2"/>
</dbReference>
<proteinExistence type="predicted"/>
<evidence type="ECO:0000313" key="2">
    <source>
        <dbReference type="EnsemblPlants" id="MELO3C003283.2.1"/>
    </source>
</evidence>
<protein>
    <submittedName>
        <fullName evidence="2">Uncharacterized protein</fullName>
    </submittedName>
</protein>
<feature type="compositionally biased region" description="Basic and acidic residues" evidence="1">
    <location>
        <begin position="7"/>
        <end position="24"/>
    </location>
</feature>
<dbReference type="AlphaFoldDB" id="A0A9I9CGJ2"/>